<dbReference type="EC" id="2.7.7.77" evidence="8"/>
<comment type="domain">
    <text evidence="8">The N-terminal domain determines nucleotide recognition and specific binding, while the C-terminal domain determines the specific binding to the target protein.</text>
</comment>
<protein>
    <recommendedName>
        <fullName evidence="8">Molybdenum cofactor guanylyltransferase</fullName>
        <shortName evidence="8">MoCo guanylyltransferase</shortName>
        <ecNumber evidence="8">2.7.7.77</ecNumber>
    </recommendedName>
    <alternativeName>
        <fullName evidence="8">GTP:molybdopterin guanylyltransferase</fullName>
    </alternativeName>
    <alternativeName>
        <fullName evidence="8">Mo-MPT guanylyltransferase</fullName>
    </alternativeName>
    <alternativeName>
        <fullName evidence="8">Molybdopterin guanylyltransferase</fullName>
    </alternativeName>
    <alternativeName>
        <fullName evidence="8">Molybdopterin-guanine dinucleotide synthase</fullName>
        <shortName evidence="8">MGD synthase</shortName>
    </alternativeName>
</protein>
<keyword evidence="7 8" id="KW-0501">Molybdenum cofactor biosynthesis</keyword>
<dbReference type="InterPro" id="IPR025877">
    <property type="entry name" value="MobA-like_NTP_Trfase"/>
</dbReference>
<keyword evidence="11" id="KW-1185">Reference proteome</keyword>
<dbReference type="InterPro" id="IPR013482">
    <property type="entry name" value="Molybde_CF_guanTrfase"/>
</dbReference>
<dbReference type="PANTHER" id="PTHR19136">
    <property type="entry name" value="MOLYBDENUM COFACTOR GUANYLYLTRANSFERASE"/>
    <property type="match status" value="1"/>
</dbReference>
<evidence type="ECO:0000256" key="1">
    <source>
        <dbReference type="ARBA" id="ARBA00022490"/>
    </source>
</evidence>
<feature type="binding site" evidence="8">
    <location>
        <position position="103"/>
    </location>
    <ligand>
        <name>Mg(2+)</name>
        <dbReference type="ChEBI" id="CHEBI:18420"/>
    </ligand>
</feature>
<feature type="domain" description="MobA-like NTP transferase" evidence="9">
    <location>
        <begin position="12"/>
        <end position="163"/>
    </location>
</feature>
<evidence type="ECO:0000313" key="10">
    <source>
        <dbReference type="EMBL" id="KAA0696098.1"/>
    </source>
</evidence>
<comment type="catalytic activity">
    <reaction evidence="8">
        <text>Mo-molybdopterin + GTP + H(+) = Mo-molybdopterin guanine dinucleotide + diphosphate</text>
        <dbReference type="Rhea" id="RHEA:34243"/>
        <dbReference type="ChEBI" id="CHEBI:15378"/>
        <dbReference type="ChEBI" id="CHEBI:33019"/>
        <dbReference type="ChEBI" id="CHEBI:37565"/>
        <dbReference type="ChEBI" id="CHEBI:71302"/>
        <dbReference type="ChEBI" id="CHEBI:71310"/>
        <dbReference type="EC" id="2.7.7.77"/>
    </reaction>
</comment>
<evidence type="ECO:0000256" key="8">
    <source>
        <dbReference type="HAMAP-Rule" id="MF_00316"/>
    </source>
</evidence>
<keyword evidence="2 8" id="KW-0808">Transferase</keyword>
<dbReference type="InterPro" id="IPR029044">
    <property type="entry name" value="Nucleotide-diphossugar_trans"/>
</dbReference>
<dbReference type="HAMAP" id="MF_00316">
    <property type="entry name" value="MobA"/>
    <property type="match status" value="1"/>
</dbReference>
<dbReference type="Proteomes" id="UP000463138">
    <property type="component" value="Unassembled WGS sequence"/>
</dbReference>
<dbReference type="NCBIfam" id="TIGR02665">
    <property type="entry name" value="molyb_mobA"/>
    <property type="match status" value="1"/>
</dbReference>
<gene>
    <name evidence="8" type="primary">mobA</name>
    <name evidence="10" type="ORF">DT594_01670</name>
</gene>
<organism evidence="10 11">
    <name type="scientific">Halopseudomonas laoshanensis</name>
    <dbReference type="NCBI Taxonomy" id="2268758"/>
    <lineage>
        <taxon>Bacteria</taxon>
        <taxon>Pseudomonadati</taxon>
        <taxon>Pseudomonadota</taxon>
        <taxon>Gammaproteobacteria</taxon>
        <taxon>Pseudomonadales</taxon>
        <taxon>Pseudomonadaceae</taxon>
        <taxon>Halopseudomonas</taxon>
    </lineage>
</organism>
<evidence type="ECO:0000256" key="6">
    <source>
        <dbReference type="ARBA" id="ARBA00023134"/>
    </source>
</evidence>
<comment type="cofactor">
    <cofactor evidence="8">
        <name>Mg(2+)</name>
        <dbReference type="ChEBI" id="CHEBI:18420"/>
    </cofactor>
</comment>
<sequence length="192" mass="21139">MSVISNKQLSLLLLAGGQGSRLGGRDKGLMPWQGQPIAAHLVALVRPLVSEVIISCNRNHALYQRWADQLVSDQDADYPGPLAGILSGLKVCTGSHLLIVPCDLPNLDQALLVQLIEHAASEPAIPWVTRTGETWQPLVSLIPQCSLAELQQAWEQGQRSPLRWMLGQAHGVFRLPADDPRLRNANRIEDWQ</sequence>
<feature type="binding site" evidence="8">
    <location>
        <begin position="14"/>
        <end position="16"/>
    </location>
    <ligand>
        <name>GTP</name>
        <dbReference type="ChEBI" id="CHEBI:37565"/>
    </ligand>
</feature>
<dbReference type="SUPFAM" id="SSF53448">
    <property type="entry name" value="Nucleotide-diphospho-sugar transferases"/>
    <property type="match status" value="1"/>
</dbReference>
<dbReference type="Gene3D" id="3.90.550.10">
    <property type="entry name" value="Spore Coat Polysaccharide Biosynthesis Protein SpsA, Chain A"/>
    <property type="match status" value="1"/>
</dbReference>
<dbReference type="GO" id="GO:0061603">
    <property type="term" value="F:molybdenum cofactor guanylyltransferase activity"/>
    <property type="evidence" value="ECO:0007669"/>
    <property type="project" value="UniProtKB-EC"/>
</dbReference>
<evidence type="ECO:0000256" key="4">
    <source>
        <dbReference type="ARBA" id="ARBA00022741"/>
    </source>
</evidence>
<proteinExistence type="inferred from homology"/>
<dbReference type="EMBL" id="QOVF01000001">
    <property type="protein sequence ID" value="KAA0696098.1"/>
    <property type="molecule type" value="Genomic_DNA"/>
</dbReference>
<dbReference type="PANTHER" id="PTHR19136:SF81">
    <property type="entry name" value="MOLYBDENUM COFACTOR GUANYLYLTRANSFERASE"/>
    <property type="match status" value="1"/>
</dbReference>
<evidence type="ECO:0000259" key="9">
    <source>
        <dbReference type="Pfam" id="PF12804"/>
    </source>
</evidence>
<keyword evidence="6 8" id="KW-0342">GTP-binding</keyword>
<dbReference type="Pfam" id="PF12804">
    <property type="entry name" value="NTP_transf_3"/>
    <property type="match status" value="1"/>
</dbReference>
<dbReference type="GO" id="GO:0005737">
    <property type="term" value="C:cytoplasm"/>
    <property type="evidence" value="ECO:0007669"/>
    <property type="project" value="UniProtKB-SubCell"/>
</dbReference>
<evidence type="ECO:0000256" key="5">
    <source>
        <dbReference type="ARBA" id="ARBA00022842"/>
    </source>
</evidence>
<comment type="function">
    <text evidence="8">Transfers a GMP moiety from GTP to Mo-molybdopterin (Mo-MPT) cofactor (Moco or molybdenum cofactor) to form Mo-molybdopterin guanine dinucleotide (Mo-MGD) cofactor.</text>
</comment>
<evidence type="ECO:0000313" key="11">
    <source>
        <dbReference type="Proteomes" id="UP000463138"/>
    </source>
</evidence>
<dbReference type="GO" id="GO:0005525">
    <property type="term" value="F:GTP binding"/>
    <property type="evidence" value="ECO:0007669"/>
    <property type="project" value="UniProtKB-UniRule"/>
</dbReference>
<reference evidence="10 11" key="1">
    <citation type="submission" date="2018-07" db="EMBL/GenBank/DDBJ databases">
        <title>Pseudomonas laoshanensis sp. nov., isolated from soil.</title>
        <authorList>
            <person name="Sun J."/>
            <person name="Yu L."/>
            <person name="Wang M."/>
            <person name="Zhang C."/>
        </authorList>
    </citation>
    <scope>NUCLEOTIDE SEQUENCE [LARGE SCALE GENOMIC DNA]</scope>
    <source>
        <strain evidence="10 11">Y22</strain>
    </source>
</reference>
<evidence type="ECO:0000256" key="7">
    <source>
        <dbReference type="ARBA" id="ARBA00023150"/>
    </source>
</evidence>
<keyword evidence="1 8" id="KW-0963">Cytoplasm</keyword>
<dbReference type="RefSeq" id="WP_149331086.1">
    <property type="nucleotide sequence ID" value="NZ_QOVF01000001.1"/>
</dbReference>
<dbReference type="OrthoDB" id="9788394at2"/>
<dbReference type="GO" id="GO:1902758">
    <property type="term" value="P:bis(molybdopterin guanine dinucleotide)molybdenum biosynthetic process"/>
    <property type="evidence" value="ECO:0007669"/>
    <property type="project" value="TreeGrafter"/>
</dbReference>
<dbReference type="GO" id="GO:0046872">
    <property type="term" value="F:metal ion binding"/>
    <property type="evidence" value="ECO:0007669"/>
    <property type="project" value="UniProtKB-KW"/>
</dbReference>
<comment type="similarity">
    <text evidence="8">Belongs to the MobA family.</text>
</comment>
<dbReference type="CDD" id="cd02503">
    <property type="entry name" value="MobA"/>
    <property type="match status" value="1"/>
</dbReference>
<comment type="subunit">
    <text evidence="8">Monomer.</text>
</comment>
<evidence type="ECO:0000256" key="3">
    <source>
        <dbReference type="ARBA" id="ARBA00022723"/>
    </source>
</evidence>
<keyword evidence="4 8" id="KW-0547">Nucleotide-binding</keyword>
<evidence type="ECO:0000256" key="2">
    <source>
        <dbReference type="ARBA" id="ARBA00022679"/>
    </source>
</evidence>
<comment type="caution">
    <text evidence="10">The sequence shown here is derived from an EMBL/GenBank/DDBJ whole genome shotgun (WGS) entry which is preliminary data.</text>
</comment>
<comment type="subcellular location">
    <subcellularLocation>
        <location evidence="8">Cytoplasm</location>
    </subcellularLocation>
</comment>
<keyword evidence="3 8" id="KW-0479">Metal-binding</keyword>
<keyword evidence="10" id="KW-0548">Nucleotidyltransferase</keyword>
<name>A0A7V7GVS4_9GAMM</name>
<comment type="caution">
    <text evidence="8">Lacks conserved residue(s) required for the propagation of feature annotation.</text>
</comment>
<accession>A0A7V7GVS4</accession>
<keyword evidence="5 8" id="KW-0460">Magnesium</keyword>
<feature type="binding site" evidence="8">
    <location>
        <position position="103"/>
    </location>
    <ligand>
        <name>GTP</name>
        <dbReference type="ChEBI" id="CHEBI:37565"/>
    </ligand>
</feature>
<dbReference type="AlphaFoldDB" id="A0A7V7GVS4"/>
<feature type="binding site" evidence="8">
    <location>
        <position position="73"/>
    </location>
    <ligand>
        <name>GTP</name>
        <dbReference type="ChEBI" id="CHEBI:37565"/>
    </ligand>
</feature>
<feature type="binding site" evidence="8">
    <location>
        <position position="27"/>
    </location>
    <ligand>
        <name>GTP</name>
        <dbReference type="ChEBI" id="CHEBI:37565"/>
    </ligand>
</feature>